<reference evidence="3 4" key="1">
    <citation type="submission" date="2018-06" db="EMBL/GenBank/DDBJ databases">
        <authorList>
            <consortium name="Pathogen Informatics"/>
            <person name="Doyle S."/>
        </authorList>
    </citation>
    <scope>NUCLEOTIDE SEQUENCE [LARGE SCALE GENOMIC DNA]</scope>
    <source>
        <strain evidence="3 4">NCTC13456</strain>
    </source>
</reference>
<feature type="region of interest" description="Disordered" evidence="1">
    <location>
        <begin position="1"/>
        <end position="20"/>
    </location>
</feature>
<accession>A0A376G151</accession>
<dbReference type="Proteomes" id="UP000254737">
    <property type="component" value="Unassembled WGS sequence"/>
</dbReference>
<evidence type="ECO:0000313" key="4">
    <source>
        <dbReference type="Proteomes" id="UP000254737"/>
    </source>
</evidence>
<gene>
    <name evidence="3" type="ORF">NCTC13456_00597</name>
</gene>
<feature type="compositionally biased region" description="Basic and acidic residues" evidence="1">
    <location>
        <begin position="9"/>
        <end position="20"/>
    </location>
</feature>
<keyword evidence="2" id="KW-0812">Transmembrane</keyword>
<evidence type="ECO:0000313" key="3">
    <source>
        <dbReference type="EMBL" id="STD53651.1"/>
    </source>
</evidence>
<organism evidence="3 4">
    <name type="scientific">Empedobacter falsenii</name>
    <dbReference type="NCBI Taxonomy" id="343874"/>
    <lineage>
        <taxon>Bacteria</taxon>
        <taxon>Pseudomonadati</taxon>
        <taxon>Bacteroidota</taxon>
        <taxon>Flavobacteriia</taxon>
        <taxon>Flavobacteriales</taxon>
        <taxon>Weeksellaceae</taxon>
        <taxon>Empedobacter</taxon>
    </lineage>
</organism>
<dbReference type="STRING" id="343874.GCA_000805695_01471"/>
<proteinExistence type="predicted"/>
<keyword evidence="2" id="KW-0472">Membrane</keyword>
<keyword evidence="2" id="KW-1133">Transmembrane helix</keyword>
<dbReference type="AlphaFoldDB" id="A0A376G151"/>
<evidence type="ECO:0000256" key="1">
    <source>
        <dbReference type="SAM" id="MobiDB-lite"/>
    </source>
</evidence>
<name>A0A376G151_9FLAO</name>
<feature type="transmembrane region" description="Helical" evidence="2">
    <location>
        <begin position="48"/>
        <end position="71"/>
    </location>
</feature>
<sequence length="341" mass="38134">MNTNDPIEDLFRSRSSETVGEKPSDLVWKRIESGLQKEEKKKKPIREFVSSVWFSAAVFALIAIPYFVLFIENINTENRENSLEIVKTNVPVIEQSPAEQEEIVVLESKDKDLEKPLEIVKNDKVTKQPVYKVIEGHSASVIADEGYFPQLSNASASNAPVTLSAPQAMEARSKVLDSIEKERQYAKANSQNLGYIKDSVISDKLAGKASGVVIRGASKLKDTSDVMKMTVVAEERAANTSLETASMMEVSPKKSVIDKSAIVYKPLKFTVKSDILRTNFKLQKKSKDKISFESTTNNLVITFEKINDKIVLTTNEPKVDATLLGVLEKNKKEIFTYYQSK</sequence>
<dbReference type="RefSeq" id="WP_114998642.1">
    <property type="nucleotide sequence ID" value="NZ_UFXS01000001.1"/>
</dbReference>
<evidence type="ECO:0000256" key="2">
    <source>
        <dbReference type="SAM" id="Phobius"/>
    </source>
</evidence>
<dbReference type="EMBL" id="UFXS01000001">
    <property type="protein sequence ID" value="STD53651.1"/>
    <property type="molecule type" value="Genomic_DNA"/>
</dbReference>
<protein>
    <submittedName>
        <fullName evidence="3">Uncharacterized protein</fullName>
    </submittedName>
</protein>